<name>A0ACB9G9A9_CICIN</name>
<sequence length="173" mass="18442">MALEIKFPKYLGIDTASLPSPLLSSKIFQGVPLAIDPPPTQWMTWWINQPFIGPFLSRDSHPDLLVLPRLHPEDPSVVVDSEDQSSSSSAPSSSSPGSTTSSSQSSASSSSTDSTPSISLTDVVQHQPLILQDEPHMGFFGTDEVLQDQGGSNCQLRTTPTACAIPSLVHTIA</sequence>
<reference evidence="2" key="1">
    <citation type="journal article" date="2022" name="Mol. Ecol. Resour.">
        <title>The genomes of chicory, endive, great burdock and yacon provide insights into Asteraceae palaeo-polyploidization history and plant inulin production.</title>
        <authorList>
            <person name="Fan W."/>
            <person name="Wang S."/>
            <person name="Wang H."/>
            <person name="Wang A."/>
            <person name="Jiang F."/>
            <person name="Liu H."/>
            <person name="Zhao H."/>
            <person name="Xu D."/>
            <person name="Zhang Y."/>
        </authorList>
    </citation>
    <scope>NUCLEOTIDE SEQUENCE [LARGE SCALE GENOMIC DNA]</scope>
    <source>
        <strain evidence="2">cv. Punajuju</strain>
    </source>
</reference>
<gene>
    <name evidence="1" type="ORF">L2E82_09808</name>
</gene>
<accession>A0ACB9G9A9</accession>
<comment type="caution">
    <text evidence="1">The sequence shown here is derived from an EMBL/GenBank/DDBJ whole genome shotgun (WGS) entry which is preliminary data.</text>
</comment>
<dbReference type="EMBL" id="CM042010">
    <property type="protein sequence ID" value="KAI3780000.1"/>
    <property type="molecule type" value="Genomic_DNA"/>
</dbReference>
<evidence type="ECO:0000313" key="2">
    <source>
        <dbReference type="Proteomes" id="UP001055811"/>
    </source>
</evidence>
<evidence type="ECO:0000313" key="1">
    <source>
        <dbReference type="EMBL" id="KAI3780000.1"/>
    </source>
</evidence>
<dbReference type="Proteomes" id="UP001055811">
    <property type="component" value="Linkage Group LG02"/>
</dbReference>
<reference evidence="1 2" key="2">
    <citation type="journal article" date="2022" name="Mol. Ecol. Resour.">
        <title>The genomes of chicory, endive, great burdock and yacon provide insights into Asteraceae paleo-polyploidization history and plant inulin production.</title>
        <authorList>
            <person name="Fan W."/>
            <person name="Wang S."/>
            <person name="Wang H."/>
            <person name="Wang A."/>
            <person name="Jiang F."/>
            <person name="Liu H."/>
            <person name="Zhao H."/>
            <person name="Xu D."/>
            <person name="Zhang Y."/>
        </authorList>
    </citation>
    <scope>NUCLEOTIDE SEQUENCE [LARGE SCALE GENOMIC DNA]</scope>
    <source>
        <strain evidence="2">cv. Punajuju</strain>
        <tissue evidence="1">Leaves</tissue>
    </source>
</reference>
<proteinExistence type="predicted"/>
<keyword evidence="2" id="KW-1185">Reference proteome</keyword>
<organism evidence="1 2">
    <name type="scientific">Cichorium intybus</name>
    <name type="common">Chicory</name>
    <dbReference type="NCBI Taxonomy" id="13427"/>
    <lineage>
        <taxon>Eukaryota</taxon>
        <taxon>Viridiplantae</taxon>
        <taxon>Streptophyta</taxon>
        <taxon>Embryophyta</taxon>
        <taxon>Tracheophyta</taxon>
        <taxon>Spermatophyta</taxon>
        <taxon>Magnoliopsida</taxon>
        <taxon>eudicotyledons</taxon>
        <taxon>Gunneridae</taxon>
        <taxon>Pentapetalae</taxon>
        <taxon>asterids</taxon>
        <taxon>campanulids</taxon>
        <taxon>Asterales</taxon>
        <taxon>Asteraceae</taxon>
        <taxon>Cichorioideae</taxon>
        <taxon>Cichorieae</taxon>
        <taxon>Cichoriinae</taxon>
        <taxon>Cichorium</taxon>
    </lineage>
</organism>
<protein>
    <submittedName>
        <fullName evidence="1">Uncharacterized protein</fullName>
    </submittedName>
</protein>